<dbReference type="AlphaFoldDB" id="A0A964WU82"/>
<keyword evidence="1" id="KW-0472">Membrane</keyword>
<dbReference type="InterPro" id="IPR007437">
    <property type="entry name" value="DUF486"/>
</dbReference>
<dbReference type="OrthoDB" id="9805206at2"/>
<evidence type="ECO:0008006" key="4">
    <source>
        <dbReference type="Google" id="ProtNLM"/>
    </source>
</evidence>
<reference evidence="2" key="1">
    <citation type="submission" date="2019-03" db="EMBL/GenBank/DDBJ databases">
        <title>Afifella sp. nov., isolated from activated sludge.</title>
        <authorList>
            <person name="Li Q."/>
            <person name="Liu Y."/>
        </authorList>
    </citation>
    <scope>NUCLEOTIDE SEQUENCE</scope>
    <source>
        <strain evidence="2">L72</strain>
    </source>
</reference>
<keyword evidence="3" id="KW-1185">Reference proteome</keyword>
<organism evidence="2 3">
    <name type="scientific">Propylenella binzhouense</name>
    <dbReference type="NCBI Taxonomy" id="2555902"/>
    <lineage>
        <taxon>Bacteria</taxon>
        <taxon>Pseudomonadati</taxon>
        <taxon>Pseudomonadota</taxon>
        <taxon>Alphaproteobacteria</taxon>
        <taxon>Hyphomicrobiales</taxon>
        <taxon>Propylenellaceae</taxon>
        <taxon>Propylenella</taxon>
    </lineage>
</organism>
<accession>A0A964WU82</accession>
<sequence>MNPNAVPPGLAWPQLAPILLLFASNVFMTFAWYGHLRFKAAPLWAAVLVSWGIAFFEYWLAVPANRIGIAVYSPVELKTIQEVITLTVFAGFSVFWLREALTVNHIVGFALIAAGAYFVFRA</sequence>
<feature type="transmembrane region" description="Helical" evidence="1">
    <location>
        <begin position="12"/>
        <end position="33"/>
    </location>
</feature>
<comment type="caution">
    <text evidence="2">The sequence shown here is derived from an EMBL/GenBank/DDBJ whole genome shotgun (WGS) entry which is preliminary data.</text>
</comment>
<feature type="transmembrane region" description="Helical" evidence="1">
    <location>
        <begin position="102"/>
        <end position="120"/>
    </location>
</feature>
<evidence type="ECO:0000256" key="1">
    <source>
        <dbReference type="SAM" id="Phobius"/>
    </source>
</evidence>
<protein>
    <recommendedName>
        <fullName evidence="4">DMT family protein</fullName>
    </recommendedName>
</protein>
<keyword evidence="1" id="KW-0812">Transmembrane</keyword>
<dbReference type="PANTHER" id="PTHR38482:SF1">
    <property type="entry name" value="DMT FAMILY PROTEIN"/>
    <property type="match status" value="1"/>
</dbReference>
<dbReference type="Proteomes" id="UP000773614">
    <property type="component" value="Unassembled WGS sequence"/>
</dbReference>
<proteinExistence type="predicted"/>
<evidence type="ECO:0000313" key="3">
    <source>
        <dbReference type="Proteomes" id="UP000773614"/>
    </source>
</evidence>
<feature type="transmembrane region" description="Helical" evidence="1">
    <location>
        <begin position="40"/>
        <end position="60"/>
    </location>
</feature>
<dbReference type="RefSeq" id="WP_161141179.1">
    <property type="nucleotide sequence ID" value="NZ_SPKJ01000050.1"/>
</dbReference>
<keyword evidence="1" id="KW-1133">Transmembrane helix</keyword>
<dbReference type="PANTHER" id="PTHR38482">
    <property type="entry name" value="DMT FAMILY PROTEIN"/>
    <property type="match status" value="1"/>
</dbReference>
<evidence type="ECO:0000313" key="2">
    <source>
        <dbReference type="EMBL" id="MYZ48832.1"/>
    </source>
</evidence>
<dbReference type="EMBL" id="SPKJ01000050">
    <property type="protein sequence ID" value="MYZ48832.1"/>
    <property type="molecule type" value="Genomic_DNA"/>
</dbReference>
<name>A0A964WU82_9HYPH</name>
<dbReference type="Pfam" id="PF04342">
    <property type="entry name" value="DMT_6"/>
    <property type="match status" value="1"/>
</dbReference>
<dbReference type="PIRSF" id="PIRSF021239">
    <property type="entry name" value="UCP021239"/>
    <property type="match status" value="1"/>
</dbReference>
<gene>
    <name evidence="2" type="ORF">E4O86_14045</name>
</gene>